<evidence type="ECO:0008006" key="6">
    <source>
        <dbReference type="Google" id="ProtNLM"/>
    </source>
</evidence>
<dbReference type="Pfam" id="PF02338">
    <property type="entry name" value="OTU"/>
    <property type="match status" value="1"/>
</dbReference>
<dbReference type="EMBL" id="CAJNJA010055853">
    <property type="protein sequence ID" value="CAE7856660.1"/>
    <property type="molecule type" value="Genomic_DNA"/>
</dbReference>
<evidence type="ECO:0000259" key="2">
    <source>
        <dbReference type="PROSITE" id="PS50802"/>
    </source>
</evidence>
<feature type="compositionally biased region" description="Basic and acidic residues" evidence="1">
    <location>
        <begin position="26"/>
        <end position="38"/>
    </location>
</feature>
<dbReference type="InterPro" id="IPR000477">
    <property type="entry name" value="RT_dom"/>
</dbReference>
<feature type="domain" description="OTU" evidence="2">
    <location>
        <begin position="386"/>
        <end position="523"/>
    </location>
</feature>
<gene>
    <name evidence="4" type="ORF">SNEC2469_LOCUS26938</name>
</gene>
<sequence length="2005" mass="222441">MPNQVETAKNLLQASGRQHSVLLIEFAKDRKPTERKGDSSANSRQRVPVKAGNFVRFLDAFVHQVTTAGIDVSRPKGLTTAPKITPKDATVLYVKVPQEFIAADAWKRFSSSPRTQVAQWAAAQRVQLIDTFKWTEELAPGNRRQIFGVIKIATADAPSLLAQSGSGGIFVQAPREKSTNQYVQWIERTKDEPSAVYLARAMRSSGALGLACRGQQLGSRHHADAKTLVQRIWIFEGVPRAIDVDQAKTILETQFSELSIIRQVHKGSTKNFIFRGACTRGNEVDLLPIAIDLDDGQIVAWAKLAPPREAAVKQRTIHGASIPFVAKKSALDPVPVTITLPDANGPDDASAPAGTAAQTGENKAAPKAASAPKRQKALQRQPPVGTRLEAQDKDGNCMYRTMACALNRGRTEPSFHHLELRARVATHIQGHPEWYRQAWKDDGSRGPDGKPCTDWETFVQEISKPGSYSGDIELRALCKLTKTKVVLIPEDANFPVVAYGKKWASSTHCFFYSSNHFDYLAPTGEVYPKDLLDVEADPCGGFLVGGISELVTESASSGGGGTRADVDAVDETAPPSGHARPQRRLVPPPEVAEMLRKNIFKRRLCAFKKRGASRAQLLTIKAWHMKQHHPGHPVLNTLRDVHTARLVQVRPDDEVAWKCPLCNVGISKEEAATMSRSVTWHLKLDHRGLKHPRISKERWKEILRDQRRKQGTNPKLSAKRRINQISKTSLARVSARLPEHCVPFLWPTPVYAKPGSKEVNINTTSAVGYVSEWQAKRCKIILSPPDVSKCHRVALVSTLPVTPAHLQLDLAGPRVAAGLIAWPSGTVHHHILVAAFYGYADSAERTHAAFAELHFALQAYGGHFIIVGDFNVTQEEGPISAALAAGTLRAADDASQVSLPATSPADIRRIDFALHHPCLFALNVTTERRKPLSDHALVAYDYGHDLYPPMWRAPRFRDFSAFEHLEDEHRTILHQAEPALLHLLQNNQVEEAWVALSNLGEDLLGVQGGGCRRSDLWEPSSYSRHPRRPSKQGHESPGLQALRRLTQRLHQQIRQPWRDDLRKATARSIHGVRVQVPELPSVDLNHPDLANESVEALELQYRQQERRVRLEQWQASIRDSVDNAIKWVKRRADKALHLQSATDPVATKVGYVHPAAKIEDQGAHWTKRWASPFQQPNLPAFNAILDGLSSRETHVIDITPTVEDLQKAMRKMRKTAPGPDGWAASTLLKLPPRWWQLYAMLWKVIIATGQIPRHWQRSTIVLIAKNASETRPIALLSTCWRAGARAIVQRLLPWTLSWMSHRAVGGAPSNSAVDLHKRVFDAWVDGTTSFVQQDLHAFFDSLSTEVVCRALCKLGAPGQLVTLVQSFYSMQLRMFTAEGLCDSQWRTANIGILQGCPLSPLLSLGLGQLWTEHIAARDIECGIFVDDRCMWSPRNRANSQQVENALARSDAFDAAAGLSCRPRKCHLVTCESDGPWHEVTRARGYTQTATLDFLGVSLALDTGETSLLKMRLPKLLERVRLAALTGFGIEAKARVLKALIFPAMFWAAGVAVPEPCTMTRIAESIRWAFQRNLTQEAPRVLVGQVLGWELDVFWLAEWSAIRALERLMTSVLEPSEAITLNELQSARCHGLPVANQVIQKHGWQLDCHNRALLRRDDQMRTRTYRMGVDSPRVLRSWLIDCHKLQATMTCGRIVRSLHRHDPSLAVGLSLPAPPSGTRFAFSGHKTVYRRAAGPFDRHAALAVACNSWFLAKRLRFEGEVKCLCGRSWPSRAHLQWLCPALDEQRPSVDPPTERVGERLLGAPLREFPPPPPTGITDREELRVQLKAVFEASPQRAVLATDGSSRDEIGAFSIVSESPPWTFVGADEGEDQTPFRMELLALGELLTAAATLPCLPEALFILVDCEAALKALVSPGPFHLGTVTRQEIAMDTALDATTCRRLNEQADIAARRHCAFRSTGADRQRWHAEHIAASTHEVTLVSFSSRAGTLLEDHMKCTARAAAAAE</sequence>
<dbReference type="CDD" id="cd22744">
    <property type="entry name" value="OTU"/>
    <property type="match status" value="1"/>
</dbReference>
<feature type="region of interest" description="Disordered" evidence="1">
    <location>
        <begin position="26"/>
        <end position="45"/>
    </location>
</feature>
<dbReference type="Gene3D" id="3.60.10.10">
    <property type="entry name" value="Endonuclease/exonuclease/phosphatase"/>
    <property type="match status" value="1"/>
</dbReference>
<dbReference type="InterPro" id="IPR036691">
    <property type="entry name" value="Endo/exonu/phosph_ase_sf"/>
</dbReference>
<dbReference type="InterPro" id="IPR038765">
    <property type="entry name" value="Papain-like_cys_pep_sf"/>
</dbReference>
<organism evidence="4 5">
    <name type="scientific">Symbiodinium necroappetens</name>
    <dbReference type="NCBI Taxonomy" id="1628268"/>
    <lineage>
        <taxon>Eukaryota</taxon>
        <taxon>Sar</taxon>
        <taxon>Alveolata</taxon>
        <taxon>Dinophyceae</taxon>
        <taxon>Suessiales</taxon>
        <taxon>Symbiodiniaceae</taxon>
        <taxon>Symbiodinium</taxon>
    </lineage>
</organism>
<evidence type="ECO:0000313" key="4">
    <source>
        <dbReference type="EMBL" id="CAE7856660.1"/>
    </source>
</evidence>
<name>A0A813AA97_9DINO</name>
<dbReference type="OrthoDB" id="10017659at2759"/>
<keyword evidence="5" id="KW-1185">Reference proteome</keyword>
<protein>
    <recommendedName>
        <fullName evidence="6">LINE-1 reverse transcriptase-like</fullName>
    </recommendedName>
</protein>
<dbReference type="Gene3D" id="3.90.70.80">
    <property type="match status" value="1"/>
</dbReference>
<dbReference type="InterPro" id="IPR043502">
    <property type="entry name" value="DNA/RNA_pol_sf"/>
</dbReference>
<dbReference type="PROSITE" id="PS50802">
    <property type="entry name" value="OTU"/>
    <property type="match status" value="1"/>
</dbReference>
<dbReference type="PROSITE" id="PS50878">
    <property type="entry name" value="RT_POL"/>
    <property type="match status" value="1"/>
</dbReference>
<dbReference type="PANTHER" id="PTHR19446">
    <property type="entry name" value="REVERSE TRANSCRIPTASES"/>
    <property type="match status" value="1"/>
</dbReference>
<proteinExistence type="predicted"/>
<comment type="caution">
    <text evidence="4">The sequence shown here is derived from an EMBL/GenBank/DDBJ whole genome shotgun (WGS) entry which is preliminary data.</text>
</comment>
<dbReference type="InterPro" id="IPR003323">
    <property type="entry name" value="OTU_dom"/>
</dbReference>
<evidence type="ECO:0000313" key="5">
    <source>
        <dbReference type="Proteomes" id="UP000601435"/>
    </source>
</evidence>
<reference evidence="4" key="1">
    <citation type="submission" date="2021-02" db="EMBL/GenBank/DDBJ databases">
        <authorList>
            <person name="Dougan E. K."/>
            <person name="Rhodes N."/>
            <person name="Thang M."/>
            <person name="Chan C."/>
        </authorList>
    </citation>
    <scope>NUCLEOTIDE SEQUENCE</scope>
</reference>
<feature type="compositionally biased region" description="Low complexity" evidence="1">
    <location>
        <begin position="363"/>
        <end position="372"/>
    </location>
</feature>
<feature type="domain" description="Reverse transcriptase" evidence="3">
    <location>
        <begin position="1244"/>
        <end position="1498"/>
    </location>
</feature>
<dbReference type="Pfam" id="PF00078">
    <property type="entry name" value="RVT_1"/>
    <property type="match status" value="1"/>
</dbReference>
<accession>A0A813AA97</accession>
<feature type="region of interest" description="Disordered" evidence="1">
    <location>
        <begin position="338"/>
        <end position="392"/>
    </location>
</feature>
<dbReference type="Proteomes" id="UP000601435">
    <property type="component" value="Unassembled WGS sequence"/>
</dbReference>
<feature type="region of interest" description="Disordered" evidence="1">
    <location>
        <begin position="1015"/>
        <end position="1039"/>
    </location>
</feature>
<evidence type="ECO:0000259" key="3">
    <source>
        <dbReference type="PROSITE" id="PS50878"/>
    </source>
</evidence>
<evidence type="ECO:0000256" key="1">
    <source>
        <dbReference type="SAM" id="MobiDB-lite"/>
    </source>
</evidence>
<dbReference type="SUPFAM" id="SSF56219">
    <property type="entry name" value="DNase I-like"/>
    <property type="match status" value="1"/>
</dbReference>
<dbReference type="SUPFAM" id="SSF56672">
    <property type="entry name" value="DNA/RNA polymerases"/>
    <property type="match status" value="1"/>
</dbReference>
<dbReference type="SUPFAM" id="SSF54001">
    <property type="entry name" value="Cysteine proteinases"/>
    <property type="match status" value="1"/>
</dbReference>